<evidence type="ECO:0000256" key="5">
    <source>
        <dbReference type="SAM" id="Phobius"/>
    </source>
</evidence>
<dbReference type="InterPro" id="IPR013189">
    <property type="entry name" value="Glyco_hydro_32_C"/>
</dbReference>
<dbReference type="SUPFAM" id="SSF49899">
    <property type="entry name" value="Concanavalin A-like lectins/glucanases"/>
    <property type="match status" value="1"/>
</dbReference>
<dbReference type="Pfam" id="PF08244">
    <property type="entry name" value="Glyco_hydro_32C"/>
    <property type="match status" value="1"/>
</dbReference>
<evidence type="ECO:0000313" key="9">
    <source>
        <dbReference type="EMBL" id="GAA0142805.1"/>
    </source>
</evidence>
<evidence type="ECO:0000259" key="8">
    <source>
        <dbReference type="Pfam" id="PF08244"/>
    </source>
</evidence>
<feature type="domain" description="Glycosyl hydrolase family 32 N-terminal" evidence="7">
    <location>
        <begin position="55"/>
        <end position="389"/>
    </location>
</feature>
<evidence type="ECO:0000256" key="4">
    <source>
        <dbReference type="RuleBase" id="RU362110"/>
    </source>
</evidence>
<dbReference type="InterPro" id="IPR013320">
    <property type="entry name" value="ConA-like_dom_sf"/>
</dbReference>
<dbReference type="EMBL" id="BAABME010000442">
    <property type="protein sequence ID" value="GAA0142805.1"/>
    <property type="molecule type" value="Genomic_DNA"/>
</dbReference>
<dbReference type="InterPro" id="IPR023296">
    <property type="entry name" value="Glyco_hydro_beta-prop_sf"/>
</dbReference>
<dbReference type="GO" id="GO:0005975">
    <property type="term" value="P:carbohydrate metabolic process"/>
    <property type="evidence" value="ECO:0007669"/>
    <property type="project" value="InterPro"/>
</dbReference>
<proteinExistence type="inferred from homology"/>
<feature type="signal peptide" evidence="6">
    <location>
        <begin position="1"/>
        <end position="21"/>
    </location>
</feature>
<evidence type="ECO:0008006" key="11">
    <source>
        <dbReference type="Google" id="ProtNLM"/>
    </source>
</evidence>
<evidence type="ECO:0000256" key="1">
    <source>
        <dbReference type="ARBA" id="ARBA00009902"/>
    </source>
</evidence>
<dbReference type="InterPro" id="IPR013148">
    <property type="entry name" value="Glyco_hydro_32_N"/>
</dbReference>
<keyword evidence="5" id="KW-0812">Transmembrane</keyword>
<reference evidence="9 10" key="1">
    <citation type="submission" date="2024-01" db="EMBL/GenBank/DDBJ databases">
        <title>The complete chloroplast genome sequence of Lithospermum erythrorhizon: insights into the phylogenetic relationship among Boraginaceae species and the maternal lineages of purple gromwells.</title>
        <authorList>
            <person name="Okada T."/>
            <person name="Watanabe K."/>
        </authorList>
    </citation>
    <scope>NUCLEOTIDE SEQUENCE [LARGE SCALE GENOMIC DNA]</scope>
</reference>
<keyword evidence="6" id="KW-0732">Signal</keyword>
<keyword evidence="2 4" id="KW-0378">Hydrolase</keyword>
<evidence type="ECO:0000256" key="6">
    <source>
        <dbReference type="SAM" id="SignalP"/>
    </source>
</evidence>
<dbReference type="Proteomes" id="UP001454036">
    <property type="component" value="Unassembled WGS sequence"/>
</dbReference>
<dbReference type="SMART" id="SM00640">
    <property type="entry name" value="Glyco_32"/>
    <property type="match status" value="1"/>
</dbReference>
<feature type="chain" id="PRO_5043774839" description="Beta-fructofuranosidase" evidence="6">
    <location>
        <begin position="22"/>
        <end position="561"/>
    </location>
</feature>
<evidence type="ECO:0000259" key="7">
    <source>
        <dbReference type="Pfam" id="PF00251"/>
    </source>
</evidence>
<protein>
    <recommendedName>
        <fullName evidence="11">Beta-fructofuranosidase</fullName>
    </recommendedName>
</protein>
<dbReference type="AlphaFoldDB" id="A0AAV3NXT0"/>
<comment type="caution">
    <text evidence="9">The sequence shown here is derived from an EMBL/GenBank/DDBJ whole genome shotgun (WGS) entry which is preliminary data.</text>
</comment>
<evidence type="ECO:0000313" key="10">
    <source>
        <dbReference type="Proteomes" id="UP001454036"/>
    </source>
</evidence>
<evidence type="ECO:0000256" key="2">
    <source>
        <dbReference type="ARBA" id="ARBA00022801"/>
    </source>
</evidence>
<dbReference type="PANTHER" id="PTHR31953">
    <property type="entry name" value="BETA-FRUCTOFURANOSIDASE, INSOLUBLE ISOENZYME CWINV1-RELATED"/>
    <property type="match status" value="1"/>
</dbReference>
<dbReference type="InterPro" id="IPR050551">
    <property type="entry name" value="Fructan_Metab_Enzymes"/>
</dbReference>
<dbReference type="SUPFAM" id="SSF75005">
    <property type="entry name" value="Arabinanase/levansucrase/invertase"/>
    <property type="match status" value="1"/>
</dbReference>
<organism evidence="9 10">
    <name type="scientific">Lithospermum erythrorhizon</name>
    <name type="common">Purple gromwell</name>
    <name type="synonym">Lithospermum officinale var. erythrorhizon</name>
    <dbReference type="NCBI Taxonomy" id="34254"/>
    <lineage>
        <taxon>Eukaryota</taxon>
        <taxon>Viridiplantae</taxon>
        <taxon>Streptophyta</taxon>
        <taxon>Embryophyta</taxon>
        <taxon>Tracheophyta</taxon>
        <taxon>Spermatophyta</taxon>
        <taxon>Magnoliopsida</taxon>
        <taxon>eudicotyledons</taxon>
        <taxon>Gunneridae</taxon>
        <taxon>Pentapetalae</taxon>
        <taxon>asterids</taxon>
        <taxon>lamiids</taxon>
        <taxon>Boraginales</taxon>
        <taxon>Boraginaceae</taxon>
        <taxon>Boraginoideae</taxon>
        <taxon>Lithospermeae</taxon>
        <taxon>Lithospermum</taxon>
    </lineage>
</organism>
<dbReference type="GO" id="GO:0004553">
    <property type="term" value="F:hydrolase activity, hydrolyzing O-glycosyl compounds"/>
    <property type="evidence" value="ECO:0007669"/>
    <property type="project" value="InterPro"/>
</dbReference>
<dbReference type="InterPro" id="IPR001362">
    <property type="entry name" value="Glyco_hydro_32"/>
</dbReference>
<dbReference type="Gene3D" id="2.115.10.20">
    <property type="entry name" value="Glycosyl hydrolase domain, family 43"/>
    <property type="match status" value="1"/>
</dbReference>
<gene>
    <name evidence="9" type="ORF">LIER_03623</name>
</gene>
<accession>A0AAV3NXT0</accession>
<feature type="transmembrane region" description="Helical" evidence="5">
    <location>
        <begin position="71"/>
        <end position="95"/>
    </location>
</feature>
<name>A0AAV3NXT0_LITER</name>
<evidence type="ECO:0000256" key="3">
    <source>
        <dbReference type="ARBA" id="ARBA00023295"/>
    </source>
</evidence>
<keyword evidence="10" id="KW-1185">Reference proteome</keyword>
<dbReference type="CDD" id="cd18624">
    <property type="entry name" value="GH32_Fruct1-like"/>
    <property type="match status" value="1"/>
</dbReference>
<sequence length="561" mass="62777">MTNYSHIWLICLLLLPLMCHGDIEPTMPDCEQGGLQGSQYICLATETQPYRTAYHFQPAKNWMNGNAFTNFTYGSIILAYIIFCDVVLADVLLLYNPSGAVWIQNISWGHSTSTDLVNWTPQPIAMWPSHAGDINGCFSGSATILPGEVPAMLYTGINSKNEQVQNLALPKDLSDPYLIEWVKSQHNPLMIPGSQNNIYGELFRDPSTAWLGNDGHWRVAIGITRNRTGVAIIYKSKDFIHWTMDVEQQLHSTKDTGMWECVDFFPVATSSLNGLDTSTTGYGTRHVLKSSMYDIQYDYYTIGIYDTDKDIFMPDMDFPSDNSGLRFDYGRFYASKTFYDSSTNRRILWGWVKETTDTATDIMKGWSGLQAIPRSIWLDESGKQLVQWPITEIEKLRMNEVNLHNELLKGDSVLEVHGITCSQADVEVSFAVANFENAEILDPSWTDPQMICSQKGASVKGGIGPFGLDYLLSTSTQKIRNPTYGAFLDINPVNEELTLRSLVDHSIVESFGGRGKTSMTARIYPTLAVESVAHLYAFNNGMESVKISTLSAWSMKTAQIG</sequence>
<keyword evidence="3 4" id="KW-0326">Glycosidase</keyword>
<keyword evidence="5" id="KW-1133">Transmembrane helix</keyword>
<dbReference type="Gene3D" id="2.60.120.560">
    <property type="entry name" value="Exo-inulinase, domain 1"/>
    <property type="match status" value="2"/>
</dbReference>
<feature type="domain" description="Glycosyl hydrolase family 32 C-terminal" evidence="8">
    <location>
        <begin position="490"/>
        <end position="554"/>
    </location>
</feature>
<dbReference type="Pfam" id="PF00251">
    <property type="entry name" value="Glyco_hydro_32N"/>
    <property type="match status" value="1"/>
</dbReference>
<keyword evidence="5" id="KW-0472">Membrane</keyword>
<comment type="similarity">
    <text evidence="1 4">Belongs to the glycosyl hydrolase 32 family.</text>
</comment>